<name>A0AA41DA14_9BACT</name>
<keyword evidence="2" id="KW-1185">Reference proteome</keyword>
<proteinExistence type="predicted"/>
<sequence length="285" mass="33270">MRKLIWGLSVFVLLFSCKNPKANIDSFSAITAMVDSIGVREGESLGEVPVEEAPQPVGADELFDDFVFNYATDSLFQRQRTIFPLPYYNVDTPLKIEKKYWKHDPLFAGQTFYTLLFDSEDDMDLVGDTTLSSVQVEWIFLKTRMVKRYYFERAKGMWMLEAINLRKMEEDKEGDPSFVSFYARFAVDSLYQREHISQPLQFITIDPDDEFSILETTLDVDQWYVFRPTLPADRLSNINYGQKNEDSSSTKILKVNGLSNGYSNIFYFRKRKGEWELYKYEDTGI</sequence>
<reference evidence="1 2" key="1">
    <citation type="journal article" date="2021" name="Sci. Rep.">
        <title>The distribution of antibiotic resistance genes in chicken gut microbiota commensals.</title>
        <authorList>
            <person name="Juricova H."/>
            <person name="Matiasovicova J."/>
            <person name="Kubasova T."/>
            <person name="Cejkova D."/>
            <person name="Rychlik I."/>
        </authorList>
    </citation>
    <scope>NUCLEOTIDE SEQUENCE [LARGE SCALE GENOMIC DNA]</scope>
    <source>
        <strain evidence="1 2">An421</strain>
    </source>
</reference>
<dbReference type="EMBL" id="JACJMO010000020">
    <property type="protein sequence ID" value="MBM6858226.1"/>
    <property type="molecule type" value="Genomic_DNA"/>
</dbReference>
<gene>
    <name evidence="1" type="ORF">H6D15_11550</name>
</gene>
<dbReference type="Proteomes" id="UP000698924">
    <property type="component" value="Unassembled WGS sequence"/>
</dbReference>
<dbReference type="AlphaFoldDB" id="A0AA41DA14"/>
<evidence type="ECO:0000313" key="1">
    <source>
        <dbReference type="EMBL" id="MBM6858226.1"/>
    </source>
</evidence>
<dbReference type="RefSeq" id="WP_075318954.1">
    <property type="nucleotide sequence ID" value="NZ_JAAZTS010000020.1"/>
</dbReference>
<organism evidence="1 2">
    <name type="scientific">Caecibacteroides pullorum</name>
    <dbReference type="NCBI Taxonomy" id="2725562"/>
    <lineage>
        <taxon>Bacteria</taxon>
        <taxon>Pseudomonadati</taxon>
        <taxon>Bacteroidota</taxon>
        <taxon>Bacteroidia</taxon>
        <taxon>Bacteroidales</taxon>
        <taxon>Bacteroidaceae</taxon>
        <taxon>Caecibacteroides</taxon>
    </lineage>
</organism>
<dbReference type="InterPro" id="IPR025590">
    <property type="entry name" value="DUF4348"/>
</dbReference>
<accession>A0AA41DA14</accession>
<evidence type="ECO:0000313" key="2">
    <source>
        <dbReference type="Proteomes" id="UP000698924"/>
    </source>
</evidence>
<dbReference type="Pfam" id="PF14254">
    <property type="entry name" value="DUF4348"/>
    <property type="match status" value="1"/>
</dbReference>
<dbReference type="PROSITE" id="PS51257">
    <property type="entry name" value="PROKAR_LIPOPROTEIN"/>
    <property type="match status" value="1"/>
</dbReference>
<comment type="caution">
    <text evidence="1">The sequence shown here is derived from an EMBL/GenBank/DDBJ whole genome shotgun (WGS) entry which is preliminary data.</text>
</comment>
<protein>
    <submittedName>
        <fullName evidence="1">DUF4348 domain-containing protein</fullName>
    </submittedName>
</protein>